<evidence type="ECO:0000313" key="3">
    <source>
        <dbReference type="EMBL" id="KAJ5346260.1"/>
    </source>
</evidence>
<feature type="signal peptide" evidence="2">
    <location>
        <begin position="1"/>
        <end position="21"/>
    </location>
</feature>
<evidence type="ECO:0000256" key="1">
    <source>
        <dbReference type="SAM" id="MobiDB-lite"/>
    </source>
</evidence>
<comment type="caution">
    <text evidence="3">The sequence shown here is derived from an EMBL/GenBank/DDBJ whole genome shotgun (WGS) entry which is preliminary data.</text>
</comment>
<reference evidence="3" key="1">
    <citation type="submission" date="2022-12" db="EMBL/GenBank/DDBJ databases">
        <authorList>
            <person name="Petersen C."/>
        </authorList>
    </citation>
    <scope>NUCLEOTIDE SEQUENCE</scope>
    <source>
        <strain evidence="3">IBT 35673</strain>
    </source>
</reference>
<organism evidence="3 4">
    <name type="scientific">Penicillium brevicompactum</name>
    <dbReference type="NCBI Taxonomy" id="5074"/>
    <lineage>
        <taxon>Eukaryota</taxon>
        <taxon>Fungi</taxon>
        <taxon>Dikarya</taxon>
        <taxon>Ascomycota</taxon>
        <taxon>Pezizomycotina</taxon>
        <taxon>Eurotiomycetes</taxon>
        <taxon>Eurotiomycetidae</taxon>
        <taxon>Eurotiales</taxon>
        <taxon>Aspergillaceae</taxon>
        <taxon>Penicillium</taxon>
    </lineage>
</organism>
<evidence type="ECO:0008006" key="5">
    <source>
        <dbReference type="Google" id="ProtNLM"/>
    </source>
</evidence>
<keyword evidence="2" id="KW-0732">Signal</keyword>
<gene>
    <name evidence="3" type="ORF">N7452_004264</name>
</gene>
<name>A0A9W9QV44_PENBR</name>
<protein>
    <recommendedName>
        <fullName evidence="5">Secreted protein</fullName>
    </recommendedName>
</protein>
<dbReference type="Proteomes" id="UP001147695">
    <property type="component" value="Unassembled WGS sequence"/>
</dbReference>
<feature type="chain" id="PRO_5040731924" description="Secreted protein" evidence="2">
    <location>
        <begin position="22"/>
        <end position="119"/>
    </location>
</feature>
<feature type="region of interest" description="Disordered" evidence="1">
    <location>
        <begin position="29"/>
        <end position="52"/>
    </location>
</feature>
<dbReference type="EMBL" id="JAPZBQ010000002">
    <property type="protein sequence ID" value="KAJ5346260.1"/>
    <property type="molecule type" value="Genomic_DNA"/>
</dbReference>
<accession>A0A9W9QV44</accession>
<sequence length="119" mass="13481">MKSPIYILTAMLPFAVQVAVAVPTAVAADDSLEERGNGNGGGHRWENNGDHDRDPCVVQKTYWYHKYPCVSSETVGESKVGDKFQPVCNYQDWYMNSKGWWVQEDNKPYHCQVNVPECP</sequence>
<evidence type="ECO:0000256" key="2">
    <source>
        <dbReference type="SAM" id="SignalP"/>
    </source>
</evidence>
<dbReference type="AlphaFoldDB" id="A0A9W9QV44"/>
<proteinExistence type="predicted"/>
<evidence type="ECO:0000313" key="4">
    <source>
        <dbReference type="Proteomes" id="UP001147695"/>
    </source>
</evidence>
<feature type="compositionally biased region" description="Basic and acidic residues" evidence="1">
    <location>
        <begin position="43"/>
        <end position="52"/>
    </location>
</feature>
<reference evidence="3" key="2">
    <citation type="journal article" date="2023" name="IMA Fungus">
        <title>Comparative genomic study of the Penicillium genus elucidates a diverse pangenome and 15 lateral gene transfer events.</title>
        <authorList>
            <person name="Petersen C."/>
            <person name="Sorensen T."/>
            <person name="Nielsen M.R."/>
            <person name="Sondergaard T.E."/>
            <person name="Sorensen J.L."/>
            <person name="Fitzpatrick D.A."/>
            <person name="Frisvad J.C."/>
            <person name="Nielsen K.L."/>
        </authorList>
    </citation>
    <scope>NUCLEOTIDE SEQUENCE</scope>
    <source>
        <strain evidence="3">IBT 35673</strain>
    </source>
</reference>